<organism evidence="3 4">
    <name type="scientific">Leishmania panamensis</name>
    <dbReference type="NCBI Taxonomy" id="5679"/>
    <lineage>
        <taxon>Eukaryota</taxon>
        <taxon>Discoba</taxon>
        <taxon>Euglenozoa</taxon>
        <taxon>Kinetoplastea</taxon>
        <taxon>Metakinetoplastina</taxon>
        <taxon>Trypanosomatida</taxon>
        <taxon>Trypanosomatidae</taxon>
        <taxon>Leishmaniinae</taxon>
        <taxon>Leishmania</taxon>
        <taxon>Leishmania guyanensis species complex</taxon>
    </lineage>
</organism>
<keyword evidence="2" id="KW-0732">Signal</keyword>
<protein>
    <recommendedName>
        <fullName evidence="5">DoxX</fullName>
    </recommendedName>
</protein>
<feature type="transmembrane region" description="Helical" evidence="1">
    <location>
        <begin position="83"/>
        <end position="101"/>
    </location>
</feature>
<feature type="chain" id="PRO_5001839057" description="DoxX" evidence="2">
    <location>
        <begin position="23"/>
        <end position="156"/>
    </location>
</feature>
<keyword evidence="4" id="KW-1185">Reference proteome</keyword>
<feature type="signal peptide" evidence="2">
    <location>
        <begin position="1"/>
        <end position="22"/>
    </location>
</feature>
<evidence type="ECO:0000256" key="1">
    <source>
        <dbReference type="SAM" id="Phobius"/>
    </source>
</evidence>
<dbReference type="KEGG" id="lpan:LPMP_201810"/>
<dbReference type="EMBL" id="CP009389">
    <property type="protein sequence ID" value="AIN97675.1"/>
    <property type="molecule type" value="Genomic_DNA"/>
</dbReference>
<name>A0A088RPG5_LEIPA</name>
<dbReference type="VEuPathDB" id="TriTrypDB:LPAL13_200023500"/>
<dbReference type="AlphaFoldDB" id="A0A088RPG5"/>
<dbReference type="OrthoDB" id="271906at2759"/>
<feature type="transmembrane region" description="Helical" evidence="1">
    <location>
        <begin position="57"/>
        <end position="76"/>
    </location>
</feature>
<dbReference type="eggNOG" id="ENOG502S4U5">
    <property type="taxonomic scope" value="Eukaryota"/>
</dbReference>
<keyword evidence="1" id="KW-1133">Transmembrane helix</keyword>
<dbReference type="VEuPathDB" id="TriTrypDB:LPMP_201810"/>
<evidence type="ECO:0000256" key="2">
    <source>
        <dbReference type="SAM" id="SignalP"/>
    </source>
</evidence>
<evidence type="ECO:0000313" key="3">
    <source>
        <dbReference type="EMBL" id="AIN97675.1"/>
    </source>
</evidence>
<reference evidence="3 4" key="1">
    <citation type="journal article" date="2015" name="Sci. Rep.">
        <title>The genome of Leishmania panamensis: insights into genomics of the L. (Viannia) subgenus.</title>
        <authorList>
            <person name="Llanes A."/>
            <person name="Restrepo C.M."/>
            <person name="Vecchio G.D."/>
            <person name="Anguizola F.J."/>
            <person name="Lleonart R."/>
        </authorList>
    </citation>
    <scope>NUCLEOTIDE SEQUENCE [LARGE SCALE GENOMIC DNA]</scope>
    <source>
        <strain evidence="3 4">MHOM/PA/94/PSC-1</strain>
    </source>
</reference>
<gene>
    <name evidence="3" type="ORF">LPMP_201810</name>
</gene>
<dbReference type="Proteomes" id="UP000063063">
    <property type="component" value="Chromosome 20"/>
</dbReference>
<accession>A0A088RPG5</accession>
<keyword evidence="1" id="KW-0472">Membrane</keyword>
<sequence>MLRDLLRYTGLTLVLLVFITSGIDKLASPSVGAAQLAKSKFPRMLAAMGATLSPSEYIHLVRGTGVICVCFSLFILLGVGRSFFSFLMAIGMIISTVAFYVDYDYPLAITEGNIQHMLKNMSVAGALLFVSGSGHRSRRYTQACDAKSNIQARKNK</sequence>
<dbReference type="GeneID" id="22574390"/>
<evidence type="ECO:0000313" key="4">
    <source>
        <dbReference type="Proteomes" id="UP000063063"/>
    </source>
</evidence>
<evidence type="ECO:0008006" key="5">
    <source>
        <dbReference type="Google" id="ProtNLM"/>
    </source>
</evidence>
<dbReference type="RefSeq" id="XP_010698382.1">
    <property type="nucleotide sequence ID" value="XM_010700080.1"/>
</dbReference>
<keyword evidence="1" id="KW-0812">Transmembrane</keyword>
<proteinExistence type="predicted"/>